<dbReference type="Gene3D" id="3.10.28.10">
    <property type="entry name" value="Homing endonucleases"/>
    <property type="match status" value="2"/>
</dbReference>
<dbReference type="SUPFAM" id="SSF55608">
    <property type="entry name" value="Homing endonucleases"/>
    <property type="match status" value="1"/>
</dbReference>
<dbReference type="EMBL" id="MN514984">
    <property type="protein sequence ID" value="QGQ61990.1"/>
    <property type="molecule type" value="Genomic_DNA"/>
</dbReference>
<feature type="domain" description="Homing endonuclease LAGLIDADG" evidence="1">
    <location>
        <begin position="28"/>
        <end position="178"/>
    </location>
</feature>
<evidence type="ECO:0000313" key="2">
    <source>
        <dbReference type="EMBL" id="QGQ61990.1"/>
    </source>
</evidence>
<dbReference type="InterPro" id="IPR004860">
    <property type="entry name" value="LAGLIDADG_dom"/>
</dbReference>
<gene>
    <name evidence="2" type="primary">orf268</name>
</gene>
<proteinExistence type="predicted"/>
<keyword evidence="2" id="KW-0255">Endonuclease</keyword>
<keyword evidence="2" id="KW-0378">Hydrolase</keyword>
<accession>A0A650BY36</accession>
<protein>
    <submittedName>
        <fullName evidence="2">Putative LAGLIDADG DNA endonuclease</fullName>
    </submittedName>
</protein>
<geneLocation type="mitochondrion" evidence="2"/>
<dbReference type="RefSeq" id="YP_009720778.1">
    <property type="nucleotide sequence ID" value="NC_045361.1"/>
</dbReference>
<keyword evidence="2" id="KW-0540">Nuclease</keyword>
<evidence type="ECO:0000259" key="1">
    <source>
        <dbReference type="Pfam" id="PF03161"/>
    </source>
</evidence>
<dbReference type="AlphaFoldDB" id="A0A650BY36"/>
<organism evidence="2">
    <name type="scientific">Ostreobium quekettii</name>
    <dbReference type="NCBI Taxonomy" id="121088"/>
    <lineage>
        <taxon>Eukaryota</taxon>
        <taxon>Viridiplantae</taxon>
        <taxon>Chlorophyta</taxon>
        <taxon>core chlorophytes</taxon>
        <taxon>Ulvophyceae</taxon>
        <taxon>TCBD clade</taxon>
        <taxon>Bryopsidales</taxon>
        <taxon>Ostreobineae</taxon>
        <taxon>Ostreobiaceae</taxon>
        <taxon>Ostreobium</taxon>
    </lineage>
</organism>
<name>A0A650BY36_9CHLO</name>
<dbReference type="GeneID" id="42903371"/>
<dbReference type="InterPro" id="IPR027434">
    <property type="entry name" value="Homing_endonucl"/>
</dbReference>
<keyword evidence="2" id="KW-0496">Mitochondrion</keyword>
<dbReference type="GO" id="GO:0004519">
    <property type="term" value="F:endonuclease activity"/>
    <property type="evidence" value="ECO:0007669"/>
    <property type="project" value="UniProtKB-KW"/>
</dbReference>
<reference evidence="2" key="1">
    <citation type="journal article" date="2019" name="PeerJ">
        <title>The inflated mitochondrial genomes of siphonous green algae reflect processes driving expansion of noncoding DNA and proliferation of introns.</title>
        <authorList>
            <person name="Repetti S.I."/>
            <person name="Jackson C.J."/>
            <person name="Judd L.M."/>
            <person name="Wick R.R."/>
            <person name="Holt K.E."/>
            <person name="Verbruggen H."/>
        </authorList>
    </citation>
    <scope>NUCLEOTIDE SEQUENCE</scope>
    <source>
        <strain evidence="2">SAG6.99</strain>
    </source>
</reference>
<dbReference type="Pfam" id="PF03161">
    <property type="entry name" value="LAGLIDADG_2"/>
    <property type="match status" value="1"/>
</dbReference>
<sequence length="268" mass="31340">MKQINIMKQVNLTSKFITKIPLSDTCKSIILGSILGDGSLKIHKGYKNARFKMRHSIIQKEYFDWKVNSLTEISTPKSVRIQSADGFSPHKKVIYQSSACLPLTQLHSATYHQNKLRIRRRWLNHMTPLSLAIWWLDDGSIISDGKKGVICTDGFDEKSVKLLARYLEKVWNVHARARPVSQLRRKTGAERATYYRLWLGAKQLKVFLRIILSHIPVPSMLSKVILLYKNPKLQQRWISEVKEQLPHFSKQVDVEYANKRQKWREFRK</sequence>